<sequence>MNNKSKKKREYYHKNKSANKKEVKLPVKNLSPQNVPNQISSDSEDEAPDFNYLLKLPPSTGSHFLLKSEQEKFTQELTSTEFSKYFNLDTKILNLCLMSIPFYERHDNVKIEWTSEEKNRMKNEAKVNEELYRDAMESNIFDTVNNQKTDIEIKLENLELSKKPPKNSSENENATSSTKADEKDQNSIQKWLDDILDI</sequence>
<dbReference type="AlphaFoldDB" id="A0A1J1J1F3"/>
<evidence type="ECO:0000313" key="3">
    <source>
        <dbReference type="Proteomes" id="UP000183832"/>
    </source>
</evidence>
<feature type="region of interest" description="Disordered" evidence="1">
    <location>
        <begin position="1"/>
        <end position="44"/>
    </location>
</feature>
<reference evidence="2 3" key="1">
    <citation type="submission" date="2015-04" db="EMBL/GenBank/DDBJ databases">
        <authorList>
            <person name="Syromyatnikov M.Y."/>
            <person name="Popov V.N."/>
        </authorList>
    </citation>
    <scope>NUCLEOTIDE SEQUENCE [LARGE SCALE GENOMIC DNA]</scope>
</reference>
<feature type="compositionally biased region" description="Basic residues" evidence="1">
    <location>
        <begin position="1"/>
        <end position="18"/>
    </location>
</feature>
<gene>
    <name evidence="2" type="primary">putative AGAP002117-PA</name>
    <name evidence="2" type="ORF">CLUMA_CG019063</name>
</gene>
<dbReference type="STRING" id="568069.A0A1J1J1F3"/>
<evidence type="ECO:0000256" key="1">
    <source>
        <dbReference type="SAM" id="MobiDB-lite"/>
    </source>
</evidence>
<dbReference type="OrthoDB" id="6338233at2759"/>
<feature type="region of interest" description="Disordered" evidence="1">
    <location>
        <begin position="157"/>
        <end position="186"/>
    </location>
</feature>
<protein>
    <submittedName>
        <fullName evidence="2">CLUMA_CG019063, isoform A</fullName>
    </submittedName>
</protein>
<dbReference type="EMBL" id="CVRI01000066">
    <property type="protein sequence ID" value="CRL06168.1"/>
    <property type="molecule type" value="Genomic_DNA"/>
</dbReference>
<accession>A0A1J1J1F3</accession>
<evidence type="ECO:0000313" key="2">
    <source>
        <dbReference type="EMBL" id="CRL06168.1"/>
    </source>
</evidence>
<keyword evidence="3" id="KW-1185">Reference proteome</keyword>
<proteinExistence type="predicted"/>
<feature type="compositionally biased region" description="Low complexity" evidence="1">
    <location>
        <begin position="167"/>
        <end position="178"/>
    </location>
</feature>
<dbReference type="Proteomes" id="UP000183832">
    <property type="component" value="Unassembled WGS sequence"/>
</dbReference>
<name>A0A1J1J1F3_9DIPT</name>
<feature type="compositionally biased region" description="Polar residues" evidence="1">
    <location>
        <begin position="30"/>
        <end position="41"/>
    </location>
</feature>
<organism evidence="2 3">
    <name type="scientific">Clunio marinus</name>
    <dbReference type="NCBI Taxonomy" id="568069"/>
    <lineage>
        <taxon>Eukaryota</taxon>
        <taxon>Metazoa</taxon>
        <taxon>Ecdysozoa</taxon>
        <taxon>Arthropoda</taxon>
        <taxon>Hexapoda</taxon>
        <taxon>Insecta</taxon>
        <taxon>Pterygota</taxon>
        <taxon>Neoptera</taxon>
        <taxon>Endopterygota</taxon>
        <taxon>Diptera</taxon>
        <taxon>Nematocera</taxon>
        <taxon>Chironomoidea</taxon>
        <taxon>Chironomidae</taxon>
        <taxon>Clunio</taxon>
    </lineage>
</organism>